<organism evidence="1 2">
    <name type="scientific">Pseudoalteromonas luteoviolacea CPMOR-1</name>
    <dbReference type="NCBI Taxonomy" id="1365248"/>
    <lineage>
        <taxon>Bacteria</taxon>
        <taxon>Pseudomonadati</taxon>
        <taxon>Pseudomonadota</taxon>
        <taxon>Gammaproteobacteria</taxon>
        <taxon>Alteromonadales</taxon>
        <taxon>Pseudoalteromonadaceae</taxon>
        <taxon>Pseudoalteromonas</taxon>
    </lineage>
</organism>
<proteinExistence type="predicted"/>
<gene>
    <name evidence="1" type="ORF">N473_12045</name>
</gene>
<dbReference type="EMBL" id="AUYC01000015">
    <property type="protein sequence ID" value="KZN65750.1"/>
    <property type="molecule type" value="Genomic_DNA"/>
</dbReference>
<evidence type="ECO:0000313" key="2">
    <source>
        <dbReference type="Proteomes" id="UP000076486"/>
    </source>
</evidence>
<name>A0A161YTQ7_9GAMM</name>
<comment type="caution">
    <text evidence="1">The sequence shown here is derived from an EMBL/GenBank/DDBJ whole genome shotgun (WGS) entry which is preliminary data.</text>
</comment>
<dbReference type="PATRIC" id="fig|1365248.3.peg.1095"/>
<dbReference type="AlphaFoldDB" id="A0A161YTQ7"/>
<reference evidence="1 2" key="1">
    <citation type="submission" date="2013-07" db="EMBL/GenBank/DDBJ databases">
        <title>Comparative Genomic and Metabolomic Analysis of Twelve Strains of Pseudoalteromonas luteoviolacea.</title>
        <authorList>
            <person name="Vynne N.G."/>
            <person name="Mansson M."/>
            <person name="Gram L."/>
        </authorList>
    </citation>
    <scope>NUCLEOTIDE SEQUENCE [LARGE SCALE GENOMIC DNA]</scope>
    <source>
        <strain evidence="1 2">CPMOR-1</strain>
    </source>
</reference>
<protein>
    <submittedName>
        <fullName evidence="1">Uncharacterized protein</fullName>
    </submittedName>
</protein>
<sequence>MTALKPLNWCVIQKAPRAHLSKINQQNGALYSWVMYQLSVNHELFKLFSSLGVFY</sequence>
<dbReference type="Proteomes" id="UP000076486">
    <property type="component" value="Unassembled WGS sequence"/>
</dbReference>
<accession>A0A161YTQ7</accession>
<evidence type="ECO:0000313" key="1">
    <source>
        <dbReference type="EMBL" id="KZN65750.1"/>
    </source>
</evidence>